<dbReference type="Pfam" id="PF08448">
    <property type="entry name" value="PAS_4"/>
    <property type="match status" value="3"/>
</dbReference>
<proteinExistence type="predicted"/>
<evidence type="ECO:0000256" key="1">
    <source>
        <dbReference type="ARBA" id="ARBA00000085"/>
    </source>
</evidence>
<evidence type="ECO:0000256" key="5">
    <source>
        <dbReference type="ARBA" id="ARBA00022741"/>
    </source>
</evidence>
<dbReference type="SMART" id="SM00387">
    <property type="entry name" value="HATPase_c"/>
    <property type="match status" value="1"/>
</dbReference>
<dbReference type="SMART" id="SM00086">
    <property type="entry name" value="PAC"/>
    <property type="match status" value="3"/>
</dbReference>
<dbReference type="PRINTS" id="PR00344">
    <property type="entry name" value="BCTRLSENSOR"/>
</dbReference>
<dbReference type="SUPFAM" id="SSF55874">
    <property type="entry name" value="ATPase domain of HSP90 chaperone/DNA topoisomerase II/histidine kinase"/>
    <property type="match status" value="1"/>
</dbReference>
<dbReference type="EMBL" id="DTKJ01000074">
    <property type="protein sequence ID" value="HGZ12660.1"/>
    <property type="molecule type" value="Genomic_DNA"/>
</dbReference>
<feature type="domain" description="PAC" evidence="13">
    <location>
        <begin position="520"/>
        <end position="572"/>
    </location>
</feature>
<keyword evidence="6 14" id="KW-0418">Kinase</keyword>
<comment type="catalytic activity">
    <reaction evidence="1">
        <text>ATP + protein L-histidine = ADP + protein N-phospho-L-histidine.</text>
        <dbReference type="EC" id="2.7.13.3"/>
    </reaction>
</comment>
<reference evidence="14" key="1">
    <citation type="journal article" date="2020" name="mSystems">
        <title>Genome- and Community-Level Interaction Insights into Carbon Utilization and Element Cycling Functions of Hydrothermarchaeota in Hydrothermal Sediment.</title>
        <authorList>
            <person name="Zhou Z."/>
            <person name="Liu Y."/>
            <person name="Xu W."/>
            <person name="Pan J."/>
            <person name="Luo Z.H."/>
            <person name="Li M."/>
        </authorList>
    </citation>
    <scope>NUCLEOTIDE SEQUENCE [LARGE SCALE GENOMIC DNA]</scope>
    <source>
        <strain evidence="14">SpSt-853</strain>
    </source>
</reference>
<evidence type="ECO:0000256" key="8">
    <source>
        <dbReference type="ARBA" id="ARBA00023012"/>
    </source>
</evidence>
<dbReference type="InterPro" id="IPR013656">
    <property type="entry name" value="PAS_4"/>
</dbReference>
<dbReference type="InterPro" id="IPR005467">
    <property type="entry name" value="His_kinase_dom"/>
</dbReference>
<dbReference type="AlphaFoldDB" id="A0A7C5ENC8"/>
<evidence type="ECO:0000256" key="2">
    <source>
        <dbReference type="ARBA" id="ARBA00012438"/>
    </source>
</evidence>
<feature type="domain" description="PAS" evidence="12">
    <location>
        <begin position="320"/>
        <end position="390"/>
    </location>
</feature>
<dbReference type="InterPro" id="IPR003661">
    <property type="entry name" value="HisK_dim/P_dom"/>
</dbReference>
<feature type="coiled-coil region" evidence="9">
    <location>
        <begin position="163"/>
        <end position="200"/>
    </location>
</feature>
<dbReference type="GO" id="GO:0005524">
    <property type="term" value="F:ATP binding"/>
    <property type="evidence" value="ECO:0007669"/>
    <property type="project" value="UniProtKB-KW"/>
</dbReference>
<dbReference type="SUPFAM" id="SSF55785">
    <property type="entry name" value="PYP-like sensor domain (PAS domain)"/>
    <property type="match status" value="4"/>
</dbReference>
<evidence type="ECO:0000256" key="3">
    <source>
        <dbReference type="ARBA" id="ARBA00022553"/>
    </source>
</evidence>
<feature type="domain" description="PAC" evidence="13">
    <location>
        <begin position="268"/>
        <end position="319"/>
    </location>
</feature>
<dbReference type="Gene3D" id="1.10.287.130">
    <property type="match status" value="1"/>
</dbReference>
<dbReference type="Pfam" id="PF02518">
    <property type="entry name" value="HATPase_c"/>
    <property type="match status" value="1"/>
</dbReference>
<keyword evidence="9" id="KW-0175">Coiled coil</keyword>
<keyword evidence="4" id="KW-0808">Transferase</keyword>
<keyword evidence="8" id="KW-0902">Two-component regulatory system</keyword>
<dbReference type="Gene3D" id="3.30.450.20">
    <property type="entry name" value="PAS domain"/>
    <property type="match status" value="4"/>
</dbReference>
<keyword evidence="5" id="KW-0547">Nucleotide-binding</keyword>
<comment type="caution">
    <text evidence="14">The sequence shown here is derived from an EMBL/GenBank/DDBJ whole genome shotgun (WGS) entry which is preliminary data.</text>
</comment>
<feature type="domain" description="PAS" evidence="12">
    <location>
        <begin position="197"/>
        <end position="249"/>
    </location>
</feature>
<feature type="domain" description="PAC" evidence="13">
    <location>
        <begin position="123"/>
        <end position="175"/>
    </location>
</feature>
<dbReference type="PROSITE" id="PS50112">
    <property type="entry name" value="PAS"/>
    <property type="match status" value="3"/>
</dbReference>
<feature type="domain" description="PAC" evidence="13">
    <location>
        <begin position="393"/>
        <end position="445"/>
    </location>
</feature>
<evidence type="ECO:0000256" key="4">
    <source>
        <dbReference type="ARBA" id="ARBA00022679"/>
    </source>
</evidence>
<dbReference type="SUPFAM" id="SSF47384">
    <property type="entry name" value="Homodimeric domain of signal transducing histidine kinase"/>
    <property type="match status" value="1"/>
</dbReference>
<dbReference type="InterPro" id="IPR000014">
    <property type="entry name" value="PAS"/>
</dbReference>
<evidence type="ECO:0000313" key="14">
    <source>
        <dbReference type="EMBL" id="HGZ12660.1"/>
    </source>
</evidence>
<name>A0A7C5ENC8_9BACT</name>
<keyword evidence="7" id="KW-0067">ATP-binding</keyword>
<dbReference type="CDD" id="cd00130">
    <property type="entry name" value="PAS"/>
    <property type="match status" value="4"/>
</dbReference>
<dbReference type="InterPro" id="IPR036097">
    <property type="entry name" value="HisK_dim/P_sf"/>
</dbReference>
<dbReference type="InterPro" id="IPR036890">
    <property type="entry name" value="HATPase_C_sf"/>
</dbReference>
<evidence type="ECO:0000256" key="7">
    <source>
        <dbReference type="ARBA" id="ARBA00022840"/>
    </source>
</evidence>
<dbReference type="InterPro" id="IPR001610">
    <property type="entry name" value="PAC"/>
</dbReference>
<dbReference type="CDD" id="cd00082">
    <property type="entry name" value="HisKA"/>
    <property type="match status" value="1"/>
</dbReference>
<accession>A0A7C5ENC8</accession>
<dbReference type="GO" id="GO:0000155">
    <property type="term" value="F:phosphorelay sensor kinase activity"/>
    <property type="evidence" value="ECO:0007669"/>
    <property type="project" value="InterPro"/>
</dbReference>
<dbReference type="PROSITE" id="PS50109">
    <property type="entry name" value="HIS_KIN"/>
    <property type="match status" value="1"/>
</dbReference>
<feature type="domain" description="PAS" evidence="12">
    <location>
        <begin position="52"/>
        <end position="118"/>
    </location>
</feature>
<keyword evidence="3" id="KW-0597">Phosphoprotein</keyword>
<dbReference type="Gene3D" id="3.30.565.10">
    <property type="entry name" value="Histidine kinase-like ATPase, C-terminal domain"/>
    <property type="match status" value="1"/>
</dbReference>
<feature type="domain" description="Histidine kinase" evidence="11">
    <location>
        <begin position="585"/>
        <end position="842"/>
    </location>
</feature>
<dbReference type="Pfam" id="PF13426">
    <property type="entry name" value="PAS_9"/>
    <property type="match status" value="1"/>
</dbReference>
<gene>
    <name evidence="14" type="ORF">ENW48_10675</name>
</gene>
<evidence type="ECO:0000256" key="6">
    <source>
        <dbReference type="ARBA" id="ARBA00022777"/>
    </source>
</evidence>
<feature type="coiled-coil region" evidence="9">
    <location>
        <begin position="604"/>
        <end position="631"/>
    </location>
</feature>
<dbReference type="InterPro" id="IPR004358">
    <property type="entry name" value="Sig_transdc_His_kin-like_C"/>
</dbReference>
<sequence length="845" mass="95503">MSRSSNPPSPKNKERKPALVSRGEMSAAAPEVLKRAAWCRPGPAKEMELRKTKAYLEKVLEESADAISIVNRQGYFIRWNKKAEELMGYSFEEIRHLHFSQLYAYPEEMEEMLQKLRRDGFVRQYGIHLRKKDGTVAPFELSISLLRNDNQEVEGSICISRDLSDLKKALVAVEEANRHLKEEIAERRRVEAELLRAKEEWELTFDAVPDLISILDQNQNILNLNRAMAERLGLAKDKAQGCKCYEVVHGTTAPPPFCPFAQMAADRRPRSLEVFEVKWGAHFQIYLSPLRSDDGKFLGGVHVIRDITPKKQAEAAKKEQFLFLETLLDTIPSPIFYKDAAGRYLGCNRAFEKFLGRSREELLGKTVYEVAPPELAKQYAEMDRELLSRLGEQVYESRVRSADGTVHEVIFYKASFPKADGRVGGLVGVILDITQRKETEEELRRANQEIEQLFASIPFMMLGLTTEGRIWHWNPEAERLLWPNKPPTPGKPLKDCALTWEWDKVQAGLEKCCQTKQPVRVEDLRYQRGDGREGFLGLTFSPIRGDDGRLLGIILLGRDITDRRLLEAQLAQAQKLEAIGQLAAGIAHEINTPIQFVGDNTRFLKEAFEDLGRLLQEYDRLRQAVEQGEEAVEPAARVARLIREVDLDYLSTEIPQAIAQTLEGVERVATIVRAMKDFSHPGPKEKRPVNLNKAIVNTITVARNEWKYVAEMVTRLDPDLPLVTCLPDEINQVLLNLIINAAQAIGEVVDRGKGEKGRITVTSQSDGDWVEIRIADTGPGIPENIRSRIFDPFFTTKEVGKGTGQGLSLAHAVIVERHKGNLFFETEVGKGTTFIIRLPRGKPAS</sequence>
<dbReference type="InterPro" id="IPR003594">
    <property type="entry name" value="HATPase_dom"/>
</dbReference>
<dbReference type="PANTHER" id="PTHR43065:SF46">
    <property type="entry name" value="C4-DICARBOXYLATE TRANSPORT SENSOR PROTEIN DCTB"/>
    <property type="match status" value="1"/>
</dbReference>
<evidence type="ECO:0000259" key="11">
    <source>
        <dbReference type="PROSITE" id="PS50109"/>
    </source>
</evidence>
<organism evidence="14">
    <name type="scientific">Desulfobacca acetoxidans</name>
    <dbReference type="NCBI Taxonomy" id="60893"/>
    <lineage>
        <taxon>Bacteria</taxon>
        <taxon>Pseudomonadati</taxon>
        <taxon>Thermodesulfobacteriota</taxon>
        <taxon>Desulfobaccia</taxon>
        <taxon>Desulfobaccales</taxon>
        <taxon>Desulfobaccaceae</taxon>
        <taxon>Desulfobacca</taxon>
    </lineage>
</organism>
<dbReference type="PROSITE" id="PS50113">
    <property type="entry name" value="PAC"/>
    <property type="match status" value="4"/>
</dbReference>
<evidence type="ECO:0000256" key="10">
    <source>
        <dbReference type="SAM" id="MobiDB-lite"/>
    </source>
</evidence>
<protein>
    <recommendedName>
        <fullName evidence="2">histidine kinase</fullName>
        <ecNumber evidence="2">2.7.13.3</ecNumber>
    </recommendedName>
</protein>
<dbReference type="NCBIfam" id="TIGR00229">
    <property type="entry name" value="sensory_box"/>
    <property type="match status" value="4"/>
</dbReference>
<feature type="region of interest" description="Disordered" evidence="10">
    <location>
        <begin position="1"/>
        <end position="27"/>
    </location>
</feature>
<dbReference type="EC" id="2.7.13.3" evidence="2"/>
<dbReference type="SMART" id="SM00091">
    <property type="entry name" value="PAS"/>
    <property type="match status" value="4"/>
</dbReference>
<evidence type="ECO:0000259" key="13">
    <source>
        <dbReference type="PROSITE" id="PS50113"/>
    </source>
</evidence>
<dbReference type="InterPro" id="IPR035965">
    <property type="entry name" value="PAS-like_dom_sf"/>
</dbReference>
<dbReference type="PANTHER" id="PTHR43065">
    <property type="entry name" value="SENSOR HISTIDINE KINASE"/>
    <property type="match status" value="1"/>
</dbReference>
<evidence type="ECO:0000259" key="12">
    <source>
        <dbReference type="PROSITE" id="PS50112"/>
    </source>
</evidence>
<dbReference type="InterPro" id="IPR000700">
    <property type="entry name" value="PAS-assoc_C"/>
</dbReference>
<evidence type="ECO:0000256" key="9">
    <source>
        <dbReference type="SAM" id="Coils"/>
    </source>
</evidence>